<sequence length="217" mass="24037">MINIPGQLAIRTISGRNGDFNVGRLSTSIGEFVIKDALLDQYDEGKYRGDFLITEIRPSYYSTAGRLVVEIRAKLESMSLDDVDNLTAEDAAKLSPSEPDPLDEESSSTQTRPARQRKALTTTTAVSNVDKASSQEDAPFGMPLPSSENATEQDAILFGTIWPLGDTVKLDTTVDRQRLRQQCTRLGELGYVLDFKQQTWSCQSPTLRELHHQGNTP</sequence>
<dbReference type="AlphaFoldDB" id="A0A7Y8RKJ5"/>
<comment type="caution">
    <text evidence="2">The sequence shown here is derived from an EMBL/GenBank/DDBJ whole genome shotgun (WGS) entry which is preliminary data.</text>
</comment>
<accession>A0A7Y8RKJ5</accession>
<dbReference type="RefSeq" id="WP_119737060.1">
    <property type="nucleotide sequence ID" value="NZ_JABUHS010000040.1"/>
</dbReference>
<gene>
    <name evidence="2" type="ORF">HT123_06115</name>
</gene>
<evidence type="ECO:0000256" key="1">
    <source>
        <dbReference type="SAM" id="MobiDB-lite"/>
    </source>
</evidence>
<protein>
    <submittedName>
        <fullName evidence="2">DUF3275 family protein</fullName>
    </submittedName>
</protein>
<dbReference type="EMBL" id="JABUHS010000040">
    <property type="protein sequence ID" value="NWN60784.1"/>
    <property type="molecule type" value="Genomic_DNA"/>
</dbReference>
<dbReference type="Proteomes" id="UP000543908">
    <property type="component" value="Unassembled WGS sequence"/>
</dbReference>
<feature type="compositionally biased region" description="Polar residues" evidence="1">
    <location>
        <begin position="109"/>
        <end position="136"/>
    </location>
</feature>
<name>A0A7Y8RKJ5_9PSED</name>
<proteinExistence type="predicted"/>
<feature type="region of interest" description="Disordered" evidence="1">
    <location>
        <begin position="91"/>
        <end position="148"/>
    </location>
</feature>
<dbReference type="Pfam" id="PF11679">
    <property type="entry name" value="DUF3275"/>
    <property type="match status" value="1"/>
</dbReference>
<dbReference type="InterPro" id="IPR021693">
    <property type="entry name" value="DUF3275"/>
</dbReference>
<reference evidence="2 3" key="1">
    <citation type="submission" date="2020-05" db="EMBL/GenBank/DDBJ databases">
        <title>Onion-isolated Pseudomonas sp.</title>
        <authorList>
            <person name="Fujikawa T."/>
            <person name="Sawada H."/>
        </authorList>
    </citation>
    <scope>NUCLEOTIDE SEQUENCE [LARGE SCALE GENOMIC DNA]</scope>
    <source>
        <strain evidence="2 3">MAFF 301512</strain>
    </source>
</reference>
<evidence type="ECO:0000313" key="2">
    <source>
        <dbReference type="EMBL" id="NWN60784.1"/>
    </source>
</evidence>
<evidence type="ECO:0000313" key="3">
    <source>
        <dbReference type="Proteomes" id="UP000543908"/>
    </source>
</evidence>
<organism evidence="2 3">
    <name type="scientific">Pseudomonas allii</name>
    <dbReference type="NCBI Taxonomy" id="2740531"/>
    <lineage>
        <taxon>Bacteria</taxon>
        <taxon>Pseudomonadati</taxon>
        <taxon>Pseudomonadota</taxon>
        <taxon>Gammaproteobacteria</taxon>
        <taxon>Pseudomonadales</taxon>
        <taxon>Pseudomonadaceae</taxon>
        <taxon>Pseudomonas</taxon>
    </lineage>
</organism>